<dbReference type="GO" id="GO:0016832">
    <property type="term" value="F:aldehyde-lyase activity"/>
    <property type="evidence" value="ECO:0007669"/>
    <property type="project" value="InterPro"/>
</dbReference>
<name>X0WFZ2_9ZZZZ</name>
<accession>X0WFZ2</accession>
<comment type="caution">
    <text evidence="2">The sequence shown here is derived from an EMBL/GenBank/DDBJ whole genome shotgun (WGS) entry which is preliminary data.</text>
</comment>
<evidence type="ECO:0000313" key="2">
    <source>
        <dbReference type="EMBL" id="GAG29585.1"/>
    </source>
</evidence>
<organism evidence="2">
    <name type="scientific">marine sediment metagenome</name>
    <dbReference type="NCBI Taxonomy" id="412755"/>
    <lineage>
        <taxon>unclassified sequences</taxon>
        <taxon>metagenomes</taxon>
        <taxon>ecological metagenomes</taxon>
    </lineage>
</organism>
<dbReference type="Gene3D" id="3.20.20.70">
    <property type="entry name" value="Aldolase class I"/>
    <property type="match status" value="1"/>
</dbReference>
<dbReference type="GO" id="GO:0005975">
    <property type="term" value="P:carbohydrate metabolic process"/>
    <property type="evidence" value="ECO:0007669"/>
    <property type="project" value="InterPro"/>
</dbReference>
<dbReference type="SUPFAM" id="SSF51569">
    <property type="entry name" value="Aldolase"/>
    <property type="match status" value="1"/>
</dbReference>
<dbReference type="EMBL" id="BARS01043804">
    <property type="protein sequence ID" value="GAG29585.1"/>
    <property type="molecule type" value="Genomic_DNA"/>
</dbReference>
<gene>
    <name evidence="2" type="ORF">S01H1_66265</name>
</gene>
<dbReference type="Pfam" id="PF01116">
    <property type="entry name" value="F_bP_aldolase"/>
    <property type="match status" value="1"/>
</dbReference>
<feature type="non-terminal residue" evidence="2">
    <location>
        <position position="1"/>
    </location>
</feature>
<dbReference type="InterPro" id="IPR000771">
    <property type="entry name" value="FBA_II"/>
</dbReference>
<dbReference type="GO" id="GO:0008270">
    <property type="term" value="F:zinc ion binding"/>
    <property type="evidence" value="ECO:0007669"/>
    <property type="project" value="InterPro"/>
</dbReference>
<protein>
    <submittedName>
        <fullName evidence="2">Uncharacterized protein</fullName>
    </submittedName>
</protein>
<dbReference type="AlphaFoldDB" id="X0WFZ2"/>
<evidence type="ECO:0000256" key="1">
    <source>
        <dbReference type="SAM" id="MobiDB-lite"/>
    </source>
</evidence>
<feature type="region of interest" description="Disordered" evidence="1">
    <location>
        <begin position="52"/>
        <end position="74"/>
    </location>
</feature>
<sequence length="74" mass="8158">TMLNQAFTRGMKKALAAMPDNTDPRKFLAVSREEVKEVVRHKIRLFGSSGKVTASGYASRPTQHRAVDIGGLEE</sequence>
<reference evidence="2" key="1">
    <citation type="journal article" date="2014" name="Front. Microbiol.">
        <title>High frequency of phylogenetically diverse reductive dehalogenase-homologous genes in deep subseafloor sedimentary metagenomes.</title>
        <authorList>
            <person name="Kawai M."/>
            <person name="Futagami T."/>
            <person name="Toyoda A."/>
            <person name="Takaki Y."/>
            <person name="Nishi S."/>
            <person name="Hori S."/>
            <person name="Arai W."/>
            <person name="Tsubouchi T."/>
            <person name="Morono Y."/>
            <person name="Uchiyama I."/>
            <person name="Ito T."/>
            <person name="Fujiyama A."/>
            <person name="Inagaki F."/>
            <person name="Takami H."/>
        </authorList>
    </citation>
    <scope>NUCLEOTIDE SEQUENCE</scope>
    <source>
        <strain evidence="2">Expedition CK06-06</strain>
    </source>
</reference>
<dbReference type="InterPro" id="IPR013785">
    <property type="entry name" value="Aldolase_TIM"/>
</dbReference>
<proteinExistence type="predicted"/>